<gene>
    <name evidence="5" type="ORF">F7R26_008365</name>
</gene>
<reference evidence="5 6" key="1">
    <citation type="submission" date="2020-10" db="EMBL/GenBank/DDBJ databases">
        <title>Complete genome sequence of Cupriavidus basilensis CCUG 49340T.</title>
        <authorList>
            <person name="Salva-Serra F."/>
            <person name="Donoso R.A."/>
            <person name="Cho K.H."/>
            <person name="Yoo J.A."/>
            <person name="Lee K."/>
            <person name="Yoon S.-H."/>
            <person name="Perez-Pantoja D."/>
            <person name="Moore E.R.B."/>
        </authorList>
    </citation>
    <scope>NUCLEOTIDE SEQUENCE [LARGE SCALE GENOMIC DNA]</scope>
    <source>
        <strain evidence="6">CCUG 49340</strain>
    </source>
</reference>
<protein>
    <submittedName>
        <fullName evidence="5">Helix-turn-helix transcriptional regulator</fullName>
    </submittedName>
</protein>
<dbReference type="PROSITE" id="PS01124">
    <property type="entry name" value="HTH_ARAC_FAMILY_2"/>
    <property type="match status" value="1"/>
</dbReference>
<dbReference type="Pfam" id="PF12833">
    <property type="entry name" value="HTH_18"/>
    <property type="match status" value="1"/>
</dbReference>
<dbReference type="PANTHER" id="PTHR46796">
    <property type="entry name" value="HTH-TYPE TRANSCRIPTIONAL ACTIVATOR RHAS-RELATED"/>
    <property type="match status" value="1"/>
</dbReference>
<name>A0A643FW22_9BURK</name>
<proteinExistence type="predicted"/>
<keyword evidence="1" id="KW-0805">Transcription regulation</keyword>
<dbReference type="PROSITE" id="PS00041">
    <property type="entry name" value="HTH_ARAC_FAMILY_1"/>
    <property type="match status" value="1"/>
</dbReference>
<evidence type="ECO:0000313" key="5">
    <source>
        <dbReference type="EMBL" id="QOT78016.1"/>
    </source>
</evidence>
<dbReference type="GO" id="GO:0043565">
    <property type="term" value="F:sequence-specific DNA binding"/>
    <property type="evidence" value="ECO:0007669"/>
    <property type="project" value="InterPro"/>
</dbReference>
<dbReference type="Gene3D" id="1.10.10.60">
    <property type="entry name" value="Homeodomain-like"/>
    <property type="match status" value="1"/>
</dbReference>
<dbReference type="PANTHER" id="PTHR46796:SF6">
    <property type="entry name" value="ARAC SUBFAMILY"/>
    <property type="match status" value="1"/>
</dbReference>
<organism evidence="5 6">
    <name type="scientific">Cupriavidus basilensis</name>
    <dbReference type="NCBI Taxonomy" id="68895"/>
    <lineage>
        <taxon>Bacteria</taxon>
        <taxon>Pseudomonadati</taxon>
        <taxon>Pseudomonadota</taxon>
        <taxon>Betaproteobacteria</taxon>
        <taxon>Burkholderiales</taxon>
        <taxon>Burkholderiaceae</taxon>
        <taxon>Cupriavidus</taxon>
    </lineage>
</organism>
<sequence length="356" mass="39398">MPLSRLLLPPEPPTLAPGIAHSSFSVQGDARQSLLAWQERMSPVYDIRPATAQGEQTFEASLSRYSIDDLSFFDIRTGPNLAERSLGRVSTENIRDITFSVFLEGMPAQFLGGKPGPDAPRRPGVPSILALDMDQPCTIRSFHGRMLLFFVPRALVEMAFPDAASLHGRLVEATTPLMRVLISHLVALNRQIVGLCKEEAERAFRTAVELLAAAFSRHAGLSGNARAAVRAAVYGQVRRYVEANLHDPDLTPDSVLQSLHLSRASVYRLFMHEGGLAAYIRSRRLRAAADELVRFPDMAVQDIASGLGFNNASSFTRAFRRAYDIAPQELHSYAALLQREQARLQRHAPWRAAGFR</sequence>
<dbReference type="GO" id="GO:0003700">
    <property type="term" value="F:DNA-binding transcription factor activity"/>
    <property type="evidence" value="ECO:0007669"/>
    <property type="project" value="InterPro"/>
</dbReference>
<dbReference type="InterPro" id="IPR009057">
    <property type="entry name" value="Homeodomain-like_sf"/>
</dbReference>
<evidence type="ECO:0000256" key="3">
    <source>
        <dbReference type="ARBA" id="ARBA00023163"/>
    </source>
</evidence>
<evidence type="ECO:0000256" key="1">
    <source>
        <dbReference type="ARBA" id="ARBA00023015"/>
    </source>
</evidence>
<dbReference type="InterPro" id="IPR018060">
    <property type="entry name" value="HTH_AraC"/>
</dbReference>
<dbReference type="SMART" id="SM00342">
    <property type="entry name" value="HTH_ARAC"/>
    <property type="match status" value="1"/>
</dbReference>
<evidence type="ECO:0000256" key="2">
    <source>
        <dbReference type="ARBA" id="ARBA00023125"/>
    </source>
</evidence>
<dbReference type="Proteomes" id="UP000397656">
    <property type="component" value="Chromosome 1"/>
</dbReference>
<dbReference type="InterPro" id="IPR050204">
    <property type="entry name" value="AraC_XylS_family_regulators"/>
</dbReference>
<dbReference type="EMBL" id="CP062803">
    <property type="protein sequence ID" value="QOT78016.1"/>
    <property type="molecule type" value="Genomic_DNA"/>
</dbReference>
<dbReference type="AlphaFoldDB" id="A0A643FW22"/>
<accession>A0A643FW22</accession>
<feature type="domain" description="HTH araC/xylS-type" evidence="4">
    <location>
        <begin position="235"/>
        <end position="333"/>
    </location>
</feature>
<keyword evidence="3" id="KW-0804">Transcription</keyword>
<keyword evidence="2" id="KW-0238">DNA-binding</keyword>
<dbReference type="InterPro" id="IPR018062">
    <property type="entry name" value="HTH_AraC-typ_CS"/>
</dbReference>
<evidence type="ECO:0000259" key="4">
    <source>
        <dbReference type="PROSITE" id="PS01124"/>
    </source>
</evidence>
<dbReference type="SUPFAM" id="SSF46689">
    <property type="entry name" value="Homeodomain-like"/>
    <property type="match status" value="1"/>
</dbReference>
<evidence type="ECO:0000313" key="6">
    <source>
        <dbReference type="Proteomes" id="UP000397656"/>
    </source>
</evidence>